<name>A0A7R8VEN3_TIMDO</name>
<comment type="catalytic activity">
    <reaction evidence="13">
        <text>K(+)(in) = K(+)(out)</text>
        <dbReference type="Rhea" id="RHEA:29463"/>
        <dbReference type="ChEBI" id="CHEBI:29103"/>
    </reaction>
</comment>
<dbReference type="GO" id="GO:0005886">
    <property type="term" value="C:plasma membrane"/>
    <property type="evidence" value="ECO:0007669"/>
    <property type="project" value="TreeGrafter"/>
</dbReference>
<keyword evidence="10 14" id="KW-0472">Membrane</keyword>
<evidence type="ECO:0000256" key="6">
    <source>
        <dbReference type="ARBA" id="ARBA00022882"/>
    </source>
</evidence>
<keyword evidence="7" id="KW-0630">Potassium</keyword>
<evidence type="ECO:0000256" key="3">
    <source>
        <dbReference type="ARBA" id="ARBA00022538"/>
    </source>
</evidence>
<comment type="subcellular location">
    <subcellularLocation>
        <location evidence="1">Membrane</location>
        <topology evidence="1">Multi-pass membrane protein</topology>
    </subcellularLocation>
</comment>
<keyword evidence="5" id="KW-0631">Potassium channel</keyword>
<dbReference type="FunFam" id="1.10.1200.260:FF:000002">
    <property type="entry name" value="Potassium voltage-gated channel subfamily H member 8"/>
    <property type="match status" value="1"/>
</dbReference>
<evidence type="ECO:0000256" key="5">
    <source>
        <dbReference type="ARBA" id="ARBA00022826"/>
    </source>
</evidence>
<dbReference type="GO" id="GO:0042391">
    <property type="term" value="P:regulation of membrane potential"/>
    <property type="evidence" value="ECO:0007669"/>
    <property type="project" value="TreeGrafter"/>
</dbReference>
<feature type="transmembrane region" description="Helical" evidence="14">
    <location>
        <begin position="36"/>
        <end position="64"/>
    </location>
</feature>
<sequence length="409" mass="46005">MKAGGKRSEPETGAFRVRRKHGSLNCRQFFLTRSSYHIICIYLDVYLCPALMHAVVFGNVTAIIQRMYSRRSLYQTRWRDLKDFLTLHQIPKEMKQRMQDYFQTMWSLNHGIDIHEVRELDSRCFHVLKGREGDGVMVKAPPDQDGRLTSAHISHLVAPMTDKLCQREPQCGAQVGVQPRDSVGVPECNLKLFQHWWSFICVWAMRDLVEDDMLHDQVATGRNGRNWVVIEVEGKELRVVGMGWRGERMDMLKREEQGAGFEMREMLDWSSSERQEPGVAGSGRVSLACASVERVGASLSDSELVKDFTSGFGVGAGVTVAFCSTTCSNGFQPFPTKLRIGLPSSTDTLGGLSLLLEPTPLMVTTTETTPRIHAATIPHMPKPETVSRLNQTTGRLVLLHFDVKPAQAR</sequence>
<evidence type="ECO:0000256" key="10">
    <source>
        <dbReference type="ARBA" id="ARBA00023136"/>
    </source>
</evidence>
<organism evidence="15">
    <name type="scientific">Timema douglasi</name>
    <name type="common">Walking stick</name>
    <dbReference type="NCBI Taxonomy" id="61478"/>
    <lineage>
        <taxon>Eukaryota</taxon>
        <taxon>Metazoa</taxon>
        <taxon>Ecdysozoa</taxon>
        <taxon>Arthropoda</taxon>
        <taxon>Hexapoda</taxon>
        <taxon>Insecta</taxon>
        <taxon>Pterygota</taxon>
        <taxon>Neoptera</taxon>
        <taxon>Polyneoptera</taxon>
        <taxon>Phasmatodea</taxon>
        <taxon>Timematodea</taxon>
        <taxon>Timematoidea</taxon>
        <taxon>Timematidae</taxon>
        <taxon>Timema</taxon>
    </lineage>
</organism>
<protein>
    <submittedName>
        <fullName evidence="15">Uncharacterized protein</fullName>
    </submittedName>
</protein>
<dbReference type="PANTHER" id="PTHR10217">
    <property type="entry name" value="VOLTAGE AND LIGAND GATED POTASSIUM CHANNEL"/>
    <property type="match status" value="1"/>
</dbReference>
<evidence type="ECO:0000256" key="13">
    <source>
        <dbReference type="ARBA" id="ARBA00034430"/>
    </source>
</evidence>
<dbReference type="GO" id="GO:0034702">
    <property type="term" value="C:monoatomic ion channel complex"/>
    <property type="evidence" value="ECO:0007669"/>
    <property type="project" value="UniProtKB-KW"/>
</dbReference>
<keyword evidence="4 14" id="KW-0812">Transmembrane</keyword>
<reference evidence="15" key="1">
    <citation type="submission" date="2020-11" db="EMBL/GenBank/DDBJ databases">
        <authorList>
            <person name="Tran Van P."/>
        </authorList>
    </citation>
    <scope>NUCLEOTIDE SEQUENCE</scope>
</reference>
<dbReference type="PANTHER" id="PTHR10217:SF637">
    <property type="entry name" value="EAG-LIKE K[+] CHANNEL, ISOFORM A"/>
    <property type="match status" value="1"/>
</dbReference>
<keyword evidence="6" id="KW-0851">Voltage-gated channel</keyword>
<evidence type="ECO:0000313" key="15">
    <source>
        <dbReference type="EMBL" id="CAD7197037.1"/>
    </source>
</evidence>
<proteinExistence type="predicted"/>
<keyword evidence="11" id="KW-0325">Glycoprotein</keyword>
<evidence type="ECO:0000256" key="2">
    <source>
        <dbReference type="ARBA" id="ARBA00022448"/>
    </source>
</evidence>
<evidence type="ECO:0000256" key="4">
    <source>
        <dbReference type="ARBA" id="ARBA00022692"/>
    </source>
</evidence>
<evidence type="ECO:0000256" key="14">
    <source>
        <dbReference type="SAM" id="Phobius"/>
    </source>
</evidence>
<gene>
    <name evidence="15" type="ORF">TDIB3V08_LOCUS3360</name>
</gene>
<evidence type="ECO:0000256" key="7">
    <source>
        <dbReference type="ARBA" id="ARBA00022958"/>
    </source>
</evidence>
<accession>A0A7R8VEN3</accession>
<evidence type="ECO:0000256" key="9">
    <source>
        <dbReference type="ARBA" id="ARBA00023065"/>
    </source>
</evidence>
<evidence type="ECO:0000256" key="11">
    <source>
        <dbReference type="ARBA" id="ARBA00023180"/>
    </source>
</evidence>
<keyword evidence="2" id="KW-0813">Transport</keyword>
<keyword evidence="8 14" id="KW-1133">Transmembrane helix</keyword>
<keyword evidence="12" id="KW-0407">Ion channel</keyword>
<dbReference type="GO" id="GO:0005249">
    <property type="term" value="F:voltage-gated potassium channel activity"/>
    <property type="evidence" value="ECO:0007669"/>
    <property type="project" value="TreeGrafter"/>
</dbReference>
<keyword evidence="9" id="KW-0406">Ion transport</keyword>
<keyword evidence="3" id="KW-0633">Potassium transport</keyword>
<evidence type="ECO:0000256" key="1">
    <source>
        <dbReference type="ARBA" id="ARBA00004141"/>
    </source>
</evidence>
<evidence type="ECO:0000256" key="12">
    <source>
        <dbReference type="ARBA" id="ARBA00023303"/>
    </source>
</evidence>
<evidence type="ECO:0000256" key="8">
    <source>
        <dbReference type="ARBA" id="ARBA00022989"/>
    </source>
</evidence>
<dbReference type="AlphaFoldDB" id="A0A7R8VEN3"/>
<dbReference type="InterPro" id="IPR050818">
    <property type="entry name" value="KCNH_animal-type"/>
</dbReference>
<dbReference type="EMBL" id="OA565458">
    <property type="protein sequence ID" value="CAD7197037.1"/>
    <property type="molecule type" value="Genomic_DNA"/>
</dbReference>
<dbReference type="Gene3D" id="1.10.1200.260">
    <property type="match status" value="1"/>
</dbReference>